<feature type="domain" description="Serine/threonine specific protein phosphatases" evidence="2">
    <location>
        <begin position="117"/>
        <end position="122"/>
    </location>
</feature>
<dbReference type="SUPFAM" id="SSF49899">
    <property type="entry name" value="Concanavalin A-like lectins/glucanases"/>
    <property type="match status" value="1"/>
</dbReference>
<organism evidence="3 4">
    <name type="scientific">Bursaphelenchus xylophilus</name>
    <name type="common">Pinewood nematode worm</name>
    <name type="synonym">Aphelenchoides xylophilus</name>
    <dbReference type="NCBI Taxonomy" id="6326"/>
    <lineage>
        <taxon>Eukaryota</taxon>
        <taxon>Metazoa</taxon>
        <taxon>Ecdysozoa</taxon>
        <taxon>Nematoda</taxon>
        <taxon>Chromadorea</taxon>
        <taxon>Rhabditida</taxon>
        <taxon>Tylenchina</taxon>
        <taxon>Tylenchomorpha</taxon>
        <taxon>Aphelenchoidea</taxon>
        <taxon>Aphelenchoididae</taxon>
        <taxon>Bursaphelenchus</taxon>
    </lineage>
</organism>
<dbReference type="GO" id="GO:0004722">
    <property type="term" value="F:protein serine/threonine phosphatase activity"/>
    <property type="evidence" value="ECO:0007669"/>
    <property type="project" value="UniProtKB-EC"/>
</dbReference>
<dbReference type="InterPro" id="IPR006186">
    <property type="entry name" value="Ser/Thr-sp_prot-phosphatase"/>
</dbReference>
<comment type="similarity">
    <text evidence="1">Belongs to the PPP phosphatase family.</text>
</comment>
<dbReference type="SUPFAM" id="SSF56300">
    <property type="entry name" value="Metallo-dependent phosphatases"/>
    <property type="match status" value="1"/>
</dbReference>
<evidence type="ECO:0000256" key="1">
    <source>
        <dbReference type="RuleBase" id="RU004273"/>
    </source>
</evidence>
<dbReference type="PRINTS" id="PR00114">
    <property type="entry name" value="STPHPHTASE"/>
</dbReference>
<accession>A0A7I8X1K3</accession>
<dbReference type="GO" id="GO:0005737">
    <property type="term" value="C:cytoplasm"/>
    <property type="evidence" value="ECO:0007669"/>
    <property type="project" value="TreeGrafter"/>
</dbReference>
<evidence type="ECO:0000313" key="3">
    <source>
        <dbReference type="EMBL" id="CAD5234333.1"/>
    </source>
</evidence>
<reference evidence="3" key="1">
    <citation type="submission" date="2020-09" db="EMBL/GenBank/DDBJ databases">
        <authorList>
            <person name="Kikuchi T."/>
        </authorList>
    </citation>
    <scope>NUCLEOTIDE SEQUENCE</scope>
    <source>
        <strain evidence="3">Ka4C1</strain>
    </source>
</reference>
<keyword evidence="4" id="KW-1185">Reference proteome</keyword>
<dbReference type="EMBL" id="CAJFCV020000006">
    <property type="protein sequence ID" value="CAG9130022.1"/>
    <property type="molecule type" value="Genomic_DNA"/>
</dbReference>
<evidence type="ECO:0000259" key="2">
    <source>
        <dbReference type="PROSITE" id="PS00125"/>
    </source>
</evidence>
<dbReference type="InterPro" id="IPR004843">
    <property type="entry name" value="Calcineurin-like_PHP"/>
</dbReference>
<dbReference type="PROSITE" id="PS00125">
    <property type="entry name" value="SER_THR_PHOSPHATASE"/>
    <property type="match status" value="1"/>
</dbReference>
<dbReference type="Proteomes" id="UP000659654">
    <property type="component" value="Unassembled WGS sequence"/>
</dbReference>
<dbReference type="GO" id="GO:0005634">
    <property type="term" value="C:nucleus"/>
    <property type="evidence" value="ECO:0007669"/>
    <property type="project" value="TreeGrafter"/>
</dbReference>
<dbReference type="PANTHER" id="PTHR11668:SF491">
    <property type="entry name" value="SERINE_THREONINE-PROTEIN PHOSPHATASE"/>
    <property type="match status" value="1"/>
</dbReference>
<dbReference type="InterPro" id="IPR050341">
    <property type="entry name" value="PP1_catalytic_subunit"/>
</dbReference>
<dbReference type="OrthoDB" id="5853260at2759"/>
<dbReference type="PANTHER" id="PTHR11668">
    <property type="entry name" value="SERINE/THREONINE PROTEIN PHOSPHATASE"/>
    <property type="match status" value="1"/>
</dbReference>
<proteinExistence type="inferred from homology"/>
<sequence>MPLNLRDFVQKHLNYSYKRSVEYRGDEIVELIDMAKPIICRDREGSALVDVPIPVNVVGDIHGQFGDLLRIFSALGLPGKHRYLFLGDYVDRGENSVECICLLLAMRLLAPDRVYLLRGNHECELVNRTYGFWEELQRRFSIGLAMKLHKEFNVVFSHLPLAACIRKRILCMHGGISPKLNSLDDIRKIRLPFMDPVPDTLEQDLLWADPSSSINGFEFNRLRDVSVCFGADMVKKVCKKLDLDLIIRAHQMMPNGYGFFANRKMVTVFSASNYVPEVSNKAGILQINSKMMVSFALLNPAGPVAGLEGFKKSFSMESSIGNSTRTLKSSRGILNPPHRVCLAVHSSREWSLEVFCDIHEHRNKILLFFWGSNEMVLTLNLFFFILLVRLTECCMPPLDGRSMNIGDFQQTAKAFGDTINRVQTPIKLDANTVKNTPIADPVDLFCYDFDDRCRWRNIEGAGVDELDWYQGAGFLDESRLRVSTGTHLSPDGYYGIAASDRIEFSTAKAILVSDPIDCQLGQAELRFMYWTSPEVKLIVCTKTLGKPPGFYDYCAPAIENGDPGPAYTSIPDLAGESFQAENFVYNSANLQGGFAIIDSIEYYGEFCPQPQLMRHNSHPSRMEQNVLSDASIPSQPDQSIIIHSNPELHKDICDVLDCSFNATEYCTGQIHGSGWLTSTFPTSDLIGGIPGDASRLPFNREGSFAYIGGPQTRTRYTTRKFSVEEDLFMMFAYFKSNQMGDLKVFLKRELDTKEQLLFTTPKLTLESHRWFREVRPLYPGQYEYVRQPKLT</sequence>
<evidence type="ECO:0000313" key="4">
    <source>
        <dbReference type="Proteomes" id="UP000659654"/>
    </source>
</evidence>
<dbReference type="AlphaFoldDB" id="A0A7I8X1K3"/>
<dbReference type="InterPro" id="IPR029052">
    <property type="entry name" value="Metallo-depent_PP-like"/>
</dbReference>
<dbReference type="SMART" id="SM00156">
    <property type="entry name" value="PP2Ac"/>
    <property type="match status" value="1"/>
</dbReference>
<dbReference type="InterPro" id="IPR013320">
    <property type="entry name" value="ConA-like_dom_sf"/>
</dbReference>
<dbReference type="Proteomes" id="UP000582659">
    <property type="component" value="Unassembled WGS sequence"/>
</dbReference>
<comment type="caution">
    <text evidence="3">The sequence shown here is derived from an EMBL/GenBank/DDBJ whole genome shotgun (WGS) entry which is preliminary data.</text>
</comment>
<dbReference type="SMR" id="A0A7I8X1K3"/>
<dbReference type="EMBL" id="CAJFDI010000006">
    <property type="protein sequence ID" value="CAD5234333.1"/>
    <property type="molecule type" value="Genomic_DNA"/>
</dbReference>
<gene>
    <name evidence="3" type="ORF">BXYJ_LOCUS14424</name>
</gene>
<name>A0A7I8X1K3_BURXY</name>
<dbReference type="EC" id="3.1.3.16" evidence="1"/>
<protein>
    <recommendedName>
        <fullName evidence="1">Serine/threonine-protein phosphatase</fullName>
        <ecNumber evidence="1">3.1.3.16</ecNumber>
    </recommendedName>
</protein>
<dbReference type="Gene3D" id="3.60.21.10">
    <property type="match status" value="1"/>
</dbReference>
<comment type="catalytic activity">
    <reaction evidence="1">
        <text>O-phospho-L-threonyl-[protein] + H2O = L-threonyl-[protein] + phosphate</text>
        <dbReference type="Rhea" id="RHEA:47004"/>
        <dbReference type="Rhea" id="RHEA-COMP:11060"/>
        <dbReference type="Rhea" id="RHEA-COMP:11605"/>
        <dbReference type="ChEBI" id="CHEBI:15377"/>
        <dbReference type="ChEBI" id="CHEBI:30013"/>
        <dbReference type="ChEBI" id="CHEBI:43474"/>
        <dbReference type="ChEBI" id="CHEBI:61977"/>
        <dbReference type="EC" id="3.1.3.16"/>
    </reaction>
</comment>
<dbReference type="Pfam" id="PF00149">
    <property type="entry name" value="Metallophos"/>
    <property type="match status" value="1"/>
</dbReference>
<keyword evidence="1" id="KW-0378">Hydrolase</keyword>